<gene>
    <name evidence="3" type="ORF">M8523_25350</name>
</gene>
<evidence type="ECO:0000259" key="1">
    <source>
        <dbReference type="Pfam" id="PF13362"/>
    </source>
</evidence>
<feature type="domain" description="DUF7146" evidence="2">
    <location>
        <begin position="121"/>
        <end position="225"/>
    </location>
</feature>
<protein>
    <submittedName>
        <fullName evidence="3">Toprim domain-containing protein</fullName>
    </submittedName>
</protein>
<dbReference type="Pfam" id="PF13362">
    <property type="entry name" value="Toprim_3"/>
    <property type="match status" value="1"/>
</dbReference>
<name>A0AA42CQC6_9HYPH</name>
<evidence type="ECO:0000313" key="3">
    <source>
        <dbReference type="EMBL" id="MCW6511315.1"/>
    </source>
</evidence>
<dbReference type="InterPro" id="IPR055570">
    <property type="entry name" value="DUF7146"/>
</dbReference>
<dbReference type="InterPro" id="IPR006171">
    <property type="entry name" value="TOPRIM_dom"/>
</dbReference>
<comment type="caution">
    <text evidence="3">The sequence shown here is derived from an EMBL/GenBank/DDBJ whole genome shotgun (WGS) entry which is preliminary data.</text>
</comment>
<dbReference type="AlphaFoldDB" id="A0AA42CQC6"/>
<dbReference type="RefSeq" id="WP_282587693.1">
    <property type="nucleotide sequence ID" value="NZ_JAMOIM010000024.1"/>
</dbReference>
<accession>A0AA42CQC6</accession>
<dbReference type="Pfam" id="PF23639">
    <property type="entry name" value="DUF7146"/>
    <property type="match status" value="1"/>
</dbReference>
<reference evidence="3" key="1">
    <citation type="submission" date="2022-05" db="EMBL/GenBank/DDBJ databases">
        <authorList>
            <person name="Pankratov T."/>
        </authorList>
    </citation>
    <scope>NUCLEOTIDE SEQUENCE</scope>
    <source>
        <strain evidence="3">BP6-180914</strain>
    </source>
</reference>
<dbReference type="Proteomes" id="UP001165667">
    <property type="component" value="Unassembled WGS sequence"/>
</dbReference>
<proteinExistence type="predicted"/>
<feature type="domain" description="Toprim" evidence="1">
    <location>
        <begin position="232"/>
        <end position="322"/>
    </location>
</feature>
<dbReference type="EMBL" id="JAMOIM010000024">
    <property type="protein sequence ID" value="MCW6511315.1"/>
    <property type="molecule type" value="Genomic_DNA"/>
</dbReference>
<sequence>MTECNASDLARHLAQHTEAVCRHYLPAGRRQGRYWIVGDVRNTPGRSTFVRLVGSERGKGAAGKWSDPATGEYGDLLDLIGASCGLVTFSDVVREACRFLSLPRPASRVRLERRRVPAAAGSPQAAQRLFALSRPIDGTLAETYLRSRDLDGLHETAALRFHPACRYKHDTGPDELWPAMIAAVTDVSGDITGVQRTYLSSDGRKAPVDSPRRALGYLLGHAVRFGTAAEVMAAGEGIETMLSLRCVLPTMPMLAALSAAHLAAVLFPPTLRRLYIASDLDTAGRVACDRLFERAQQAGIEAIALRPWRGDFNDDLFSDGPDALLAHLRVQLAAEDVERFTKPAAPACPGLAVNRRCVDRSGG</sequence>
<evidence type="ECO:0000259" key="2">
    <source>
        <dbReference type="Pfam" id="PF23639"/>
    </source>
</evidence>
<organism evidence="3 4">
    <name type="scientific">Lichenifustis flavocetrariae</name>
    <dbReference type="NCBI Taxonomy" id="2949735"/>
    <lineage>
        <taxon>Bacteria</taxon>
        <taxon>Pseudomonadati</taxon>
        <taxon>Pseudomonadota</taxon>
        <taxon>Alphaproteobacteria</taxon>
        <taxon>Hyphomicrobiales</taxon>
        <taxon>Lichenihabitantaceae</taxon>
        <taxon>Lichenifustis</taxon>
    </lineage>
</organism>
<evidence type="ECO:0000313" key="4">
    <source>
        <dbReference type="Proteomes" id="UP001165667"/>
    </source>
</evidence>
<keyword evidence="4" id="KW-1185">Reference proteome</keyword>